<dbReference type="AlphaFoldDB" id="A0A6N7US68"/>
<dbReference type="Gene3D" id="2.40.10.120">
    <property type="match status" value="1"/>
</dbReference>
<dbReference type="GO" id="GO:0042597">
    <property type="term" value="C:periplasmic space"/>
    <property type="evidence" value="ECO:0007669"/>
    <property type="project" value="TreeGrafter"/>
</dbReference>
<feature type="transmembrane region" description="Helical" evidence="5">
    <location>
        <begin position="45"/>
        <end position="65"/>
    </location>
</feature>
<keyword evidence="8" id="KW-1185">Reference proteome</keyword>
<dbReference type="InterPro" id="IPR001478">
    <property type="entry name" value="PDZ"/>
</dbReference>
<evidence type="ECO:0000313" key="8">
    <source>
        <dbReference type="Proteomes" id="UP000434409"/>
    </source>
</evidence>
<accession>A0A6N7US68</accession>
<dbReference type="InterPro" id="IPR001940">
    <property type="entry name" value="Peptidase_S1C"/>
</dbReference>
<proteinExistence type="inferred from homology"/>
<name>A0A6N7US68_9FIRM</name>
<dbReference type="InterPro" id="IPR036034">
    <property type="entry name" value="PDZ_sf"/>
</dbReference>
<dbReference type="EMBL" id="VULY01000018">
    <property type="protein sequence ID" value="MSR93663.1"/>
    <property type="molecule type" value="Genomic_DNA"/>
</dbReference>
<dbReference type="GO" id="GO:0006515">
    <property type="term" value="P:protein quality control for misfolded or incompletely synthesized proteins"/>
    <property type="evidence" value="ECO:0007669"/>
    <property type="project" value="TreeGrafter"/>
</dbReference>
<dbReference type="SMART" id="SM00228">
    <property type="entry name" value="PDZ"/>
    <property type="match status" value="1"/>
</dbReference>
<keyword evidence="5" id="KW-0812">Transmembrane</keyword>
<dbReference type="RefSeq" id="WP_154476762.1">
    <property type="nucleotide sequence ID" value="NZ_VULY01000018.1"/>
</dbReference>
<dbReference type="SUPFAM" id="SSF50494">
    <property type="entry name" value="Trypsin-like serine proteases"/>
    <property type="match status" value="1"/>
</dbReference>
<feature type="region of interest" description="Disordered" evidence="4">
    <location>
        <begin position="1"/>
        <end position="24"/>
    </location>
</feature>
<sequence length="414" mass="44526">MEEDSRPKEEQNTGDETSGESGEYSFLQEVIKDENGRWRALKKRWIRLVGWGLVFGIAASLGFAWTNRLSSSRIKEVTIPKEEEAPGQEEPQELDSESYLQMQQALGEVAKEAGRSVVEIRILTSKEDWTEQTAQTHSITGIVVADNGREILIWGKTMAAAEGASLQAVFSDGSKRSVTLKQKDDGLGMGIYAVETSRLKSSTMKQLKVAVLGSSNFIQLGEPVLALGSPLGDGQSLGVGGIMSKDNRVSRVDGSYGILQTDIAAGEEGSGVLVNLKGEIVGVIDQSVASTDSALVAGYGISDLKRTMELLSNGQGIPYLGICGLEVTEEIQEQGVPRGIYMKEVMPGSPTMAAGLQNGDILTGIGTEKVTTLTEYRNCLLKLNAGEKVRLKGLRQGAEGYVDIEFEVTVGKQE</sequence>
<evidence type="ECO:0000256" key="4">
    <source>
        <dbReference type="SAM" id="MobiDB-lite"/>
    </source>
</evidence>
<comment type="similarity">
    <text evidence="1">Belongs to the peptidase S1C family.</text>
</comment>
<dbReference type="Pfam" id="PF13365">
    <property type="entry name" value="Trypsin_2"/>
    <property type="match status" value="1"/>
</dbReference>
<dbReference type="PRINTS" id="PR00834">
    <property type="entry name" value="PROTEASES2C"/>
</dbReference>
<evidence type="ECO:0000256" key="1">
    <source>
        <dbReference type="ARBA" id="ARBA00010541"/>
    </source>
</evidence>
<evidence type="ECO:0000256" key="3">
    <source>
        <dbReference type="ARBA" id="ARBA00022801"/>
    </source>
</evidence>
<keyword evidence="2" id="KW-0645">Protease</keyword>
<dbReference type="Proteomes" id="UP000434409">
    <property type="component" value="Unassembled WGS sequence"/>
</dbReference>
<reference evidence="7 8" key="1">
    <citation type="submission" date="2019-08" db="EMBL/GenBank/DDBJ databases">
        <title>In-depth cultivation of the pig gut microbiome towards novel bacterial diversity and tailored functional studies.</title>
        <authorList>
            <person name="Wylensek D."/>
            <person name="Hitch T.C.A."/>
            <person name="Clavel T."/>
        </authorList>
    </citation>
    <scope>NUCLEOTIDE SEQUENCE [LARGE SCALE GENOMIC DNA]</scope>
    <source>
        <strain evidence="7 8">68-1-5</strain>
    </source>
</reference>
<dbReference type="InterPro" id="IPR009003">
    <property type="entry name" value="Peptidase_S1_PA"/>
</dbReference>
<dbReference type="Gene3D" id="2.30.42.10">
    <property type="match status" value="1"/>
</dbReference>
<dbReference type="PROSITE" id="PS50106">
    <property type="entry name" value="PDZ"/>
    <property type="match status" value="1"/>
</dbReference>
<dbReference type="PANTHER" id="PTHR22939">
    <property type="entry name" value="SERINE PROTEASE FAMILY S1C HTRA-RELATED"/>
    <property type="match status" value="1"/>
</dbReference>
<feature type="domain" description="PDZ" evidence="6">
    <location>
        <begin position="307"/>
        <end position="397"/>
    </location>
</feature>
<evidence type="ECO:0000256" key="5">
    <source>
        <dbReference type="SAM" id="Phobius"/>
    </source>
</evidence>
<feature type="compositionally biased region" description="Basic and acidic residues" evidence="4">
    <location>
        <begin position="1"/>
        <end position="11"/>
    </location>
</feature>
<dbReference type="PANTHER" id="PTHR22939:SF129">
    <property type="entry name" value="SERINE PROTEASE HTRA2, MITOCHONDRIAL"/>
    <property type="match status" value="1"/>
</dbReference>
<evidence type="ECO:0000259" key="6">
    <source>
        <dbReference type="PROSITE" id="PS50106"/>
    </source>
</evidence>
<dbReference type="GO" id="GO:0004252">
    <property type="term" value="F:serine-type endopeptidase activity"/>
    <property type="evidence" value="ECO:0007669"/>
    <property type="project" value="InterPro"/>
</dbReference>
<keyword evidence="5" id="KW-0472">Membrane</keyword>
<evidence type="ECO:0000313" key="7">
    <source>
        <dbReference type="EMBL" id="MSR93663.1"/>
    </source>
</evidence>
<keyword evidence="5" id="KW-1133">Transmembrane helix</keyword>
<keyword evidence="3" id="KW-0378">Hydrolase</keyword>
<comment type="caution">
    <text evidence="7">The sequence shown here is derived from an EMBL/GenBank/DDBJ whole genome shotgun (WGS) entry which is preliminary data.</text>
</comment>
<dbReference type="SUPFAM" id="SSF50156">
    <property type="entry name" value="PDZ domain-like"/>
    <property type="match status" value="1"/>
</dbReference>
<evidence type="ECO:0000256" key="2">
    <source>
        <dbReference type="ARBA" id="ARBA00022670"/>
    </source>
</evidence>
<organism evidence="7 8">
    <name type="scientific">Suipraeoptans intestinalis</name>
    <dbReference type="NCBI Taxonomy" id="2606628"/>
    <lineage>
        <taxon>Bacteria</taxon>
        <taxon>Bacillati</taxon>
        <taxon>Bacillota</taxon>
        <taxon>Clostridia</taxon>
        <taxon>Lachnospirales</taxon>
        <taxon>Lachnospiraceae</taxon>
        <taxon>Suipraeoptans</taxon>
    </lineage>
</organism>
<protein>
    <submittedName>
        <fullName evidence="7">PDZ domain-containing protein</fullName>
    </submittedName>
</protein>
<gene>
    <name evidence="7" type="ORF">FYJ34_05150</name>
</gene>
<dbReference type="InterPro" id="IPR041489">
    <property type="entry name" value="PDZ_6"/>
</dbReference>
<dbReference type="Pfam" id="PF17820">
    <property type="entry name" value="PDZ_6"/>
    <property type="match status" value="1"/>
</dbReference>